<sequence length="196" mass="21153">MGQNMVPVTVLQSRIIRIVGIAFATSFMCASVLRAQDAVKVREVVASGGATPSVSLSNIMVATIGQPITQVTTNGALKIYQGFWAPIPIITSVDDDLSGKWLRISTYPNPFTEHTTIDVGEQLGGDVDVLVFDMSGRMIRTMKTSVTTSVPQRFTWDGTDADARPVATGTYIIQVRGRSMTTGERVRSSGSVQLIR</sequence>
<dbReference type="NCBIfam" id="TIGR04183">
    <property type="entry name" value="Por_Secre_tail"/>
    <property type="match status" value="1"/>
</dbReference>
<comment type="caution">
    <text evidence="3">The sequence shown here is derived from an EMBL/GenBank/DDBJ whole genome shotgun (WGS) entry which is preliminary data.</text>
</comment>
<dbReference type="AlphaFoldDB" id="A0A1M3KYM6"/>
<gene>
    <name evidence="3" type="ORF">BGO89_06490</name>
</gene>
<dbReference type="Gene3D" id="2.60.40.4070">
    <property type="match status" value="1"/>
</dbReference>
<evidence type="ECO:0000259" key="2">
    <source>
        <dbReference type="Pfam" id="PF13860"/>
    </source>
</evidence>
<reference evidence="3 4" key="1">
    <citation type="submission" date="2016-09" db="EMBL/GenBank/DDBJ databases">
        <title>Genome-resolved meta-omics ties microbial dynamics to process performance in biotechnology for thiocyanate degradation.</title>
        <authorList>
            <person name="Kantor R.S."/>
            <person name="Huddy R.J."/>
            <person name="Iyer R."/>
            <person name="Thomas B.C."/>
            <person name="Brown C.T."/>
            <person name="Anantharaman K."/>
            <person name="Tringe S."/>
            <person name="Hettich R.L."/>
            <person name="Harrison S.T."/>
            <person name="Banfield J.F."/>
        </authorList>
    </citation>
    <scope>NUCLEOTIDE SEQUENCE [LARGE SCALE GENOMIC DNA]</scope>
    <source>
        <strain evidence="3">59-99</strain>
    </source>
</reference>
<proteinExistence type="predicted"/>
<keyword evidence="1" id="KW-0472">Membrane</keyword>
<evidence type="ECO:0000256" key="1">
    <source>
        <dbReference type="SAM" id="Phobius"/>
    </source>
</evidence>
<dbReference type="Pfam" id="PF13860">
    <property type="entry name" value="FlgD_ig"/>
    <property type="match status" value="1"/>
</dbReference>
<evidence type="ECO:0000313" key="4">
    <source>
        <dbReference type="Proteomes" id="UP000184233"/>
    </source>
</evidence>
<dbReference type="InterPro" id="IPR026444">
    <property type="entry name" value="Secre_tail"/>
</dbReference>
<name>A0A1M3KYM6_9BACT</name>
<keyword evidence="1" id="KW-1133">Transmembrane helix</keyword>
<dbReference type="STRING" id="1895771.BGO89_06490"/>
<dbReference type="InterPro" id="IPR025965">
    <property type="entry name" value="FlgD/Vpr_Ig-like"/>
</dbReference>
<feature type="domain" description="FlgD/Vpr Ig-like" evidence="2">
    <location>
        <begin position="127"/>
        <end position="177"/>
    </location>
</feature>
<evidence type="ECO:0000313" key="3">
    <source>
        <dbReference type="EMBL" id="OJX57618.1"/>
    </source>
</evidence>
<accession>A0A1M3KYM6</accession>
<keyword evidence="1" id="KW-0812">Transmembrane</keyword>
<feature type="transmembrane region" description="Helical" evidence="1">
    <location>
        <begin position="15"/>
        <end position="33"/>
    </location>
</feature>
<organism evidence="3 4">
    <name type="scientific">Candidatus Kapaibacterium thiocyanatum</name>
    <dbReference type="NCBI Taxonomy" id="1895771"/>
    <lineage>
        <taxon>Bacteria</taxon>
        <taxon>Pseudomonadati</taxon>
        <taxon>Candidatus Kapaibacteriota</taxon>
        <taxon>Candidatus Kapaibacteriia</taxon>
        <taxon>Candidatus Kapaibacteriales</taxon>
        <taxon>Candidatus Kapaibacteriaceae</taxon>
        <taxon>Candidatus Kapaibacterium</taxon>
    </lineage>
</organism>
<dbReference type="Proteomes" id="UP000184233">
    <property type="component" value="Unassembled WGS sequence"/>
</dbReference>
<dbReference type="EMBL" id="MKVH01000021">
    <property type="protein sequence ID" value="OJX57618.1"/>
    <property type="molecule type" value="Genomic_DNA"/>
</dbReference>
<protein>
    <recommendedName>
        <fullName evidence="2">FlgD/Vpr Ig-like domain-containing protein</fullName>
    </recommendedName>
</protein>